<organism evidence="3 4">
    <name type="scientific">Trypanosoma cruzi Dm28c</name>
    <dbReference type="NCBI Taxonomy" id="1416333"/>
    <lineage>
        <taxon>Eukaryota</taxon>
        <taxon>Discoba</taxon>
        <taxon>Euglenozoa</taxon>
        <taxon>Kinetoplastea</taxon>
        <taxon>Metakinetoplastina</taxon>
        <taxon>Trypanosomatida</taxon>
        <taxon>Trypanosomatidae</taxon>
        <taxon>Trypanosoma</taxon>
        <taxon>Schizotrypanum</taxon>
    </lineage>
</organism>
<dbReference type="VEuPathDB" id="TriTrypDB:TCDM_04467"/>
<feature type="transmembrane region" description="Helical" evidence="2">
    <location>
        <begin position="53"/>
        <end position="75"/>
    </location>
</feature>
<dbReference type="EMBL" id="AYLP01000038">
    <property type="protein sequence ID" value="ESS66933.1"/>
    <property type="molecule type" value="Genomic_DNA"/>
</dbReference>
<proteinExistence type="predicted"/>
<feature type="transmembrane region" description="Helical" evidence="2">
    <location>
        <begin position="111"/>
        <end position="132"/>
    </location>
</feature>
<comment type="caution">
    <text evidence="3">The sequence shown here is derived from an EMBL/GenBank/DDBJ whole genome shotgun (WGS) entry which is preliminary data.</text>
</comment>
<dbReference type="Proteomes" id="UP000017861">
    <property type="component" value="Unassembled WGS sequence"/>
</dbReference>
<evidence type="ECO:0000256" key="2">
    <source>
        <dbReference type="SAM" id="Phobius"/>
    </source>
</evidence>
<accession>V5BQT9</accession>
<sequence>MDRASFPASPRLEGSRKTTNRNREKTDTIEAALFFLFFSFWVSGRFFFCVCVLLLFCFCFLLLLFLFSFCFYFFVVSCFGDCASHVPVMSVTFFSAWLLDLPTRKSLPFSAMATTSSLFCLFVCFPFVSAWPSPVRALTRRKDTNKAIPATTITPTTPDNKRIRPMKPFCGVLFTVLFALCFAACSAEDVPNTETIQMTENISNTETVVTTKNAPTAANVPHGAVPDRLSLALATRERLPTREDMTRANAVSKWIHDRIKINKQPTGIGEPTLHISSADSSFGRSTCFFTPLLLMTVLASTLMS</sequence>
<keyword evidence="2" id="KW-1133">Transmembrane helix</keyword>
<dbReference type="AlphaFoldDB" id="V5BQT9"/>
<feature type="region of interest" description="Disordered" evidence="1">
    <location>
        <begin position="1"/>
        <end position="22"/>
    </location>
</feature>
<dbReference type="OrthoDB" id="10305353at2759"/>
<evidence type="ECO:0000256" key="1">
    <source>
        <dbReference type="SAM" id="MobiDB-lite"/>
    </source>
</evidence>
<evidence type="ECO:0000313" key="3">
    <source>
        <dbReference type="EMBL" id="ESS66933.1"/>
    </source>
</evidence>
<keyword evidence="2" id="KW-0812">Transmembrane</keyword>
<feature type="transmembrane region" description="Helical" evidence="2">
    <location>
        <begin position="169"/>
        <end position="187"/>
    </location>
</feature>
<keyword evidence="2" id="KW-0472">Membrane</keyword>
<name>V5BQT9_TRYCR</name>
<evidence type="ECO:0000313" key="4">
    <source>
        <dbReference type="Proteomes" id="UP000017861"/>
    </source>
</evidence>
<feature type="compositionally biased region" description="Basic and acidic residues" evidence="1">
    <location>
        <begin position="13"/>
        <end position="22"/>
    </location>
</feature>
<protein>
    <submittedName>
        <fullName evidence="3">Uncharacterized protein</fullName>
    </submittedName>
</protein>
<reference evidence="3 4" key="1">
    <citation type="journal article" date="2014" name="Genome Announc.">
        <title>Trypanosoma cruzi Clone Dm28c Draft Genome Sequence.</title>
        <authorList>
            <person name="Grisard E.C."/>
            <person name="Teixeira S.M."/>
            <person name="de Almeida L.G."/>
            <person name="Stoco P.H."/>
            <person name="Gerber A.L."/>
            <person name="Talavera-Lopez C."/>
            <person name="Lima O.C."/>
            <person name="Andersson B."/>
            <person name="de Vasconcelos A.T."/>
        </authorList>
    </citation>
    <scope>NUCLEOTIDE SEQUENCE [LARGE SCALE GENOMIC DNA]</scope>
    <source>
        <strain evidence="3 4">Dm28c</strain>
    </source>
</reference>
<gene>
    <name evidence="3" type="ORF">TCDM_04467</name>
</gene>
<feature type="transmembrane region" description="Helical" evidence="2">
    <location>
        <begin position="82"/>
        <end position="99"/>
    </location>
</feature>